<reference evidence="14" key="1">
    <citation type="submission" date="2022-10" db="EMBL/GenBank/DDBJ databases">
        <title>Culturing micro-colonial fungi from biological soil crusts in the Mojave desert and describing Neophaeococcomyces mojavensis, and introducing the new genera and species Taxawa tesnikishii.</title>
        <authorList>
            <person name="Kurbessoian T."/>
            <person name="Stajich J.E."/>
        </authorList>
    </citation>
    <scope>NUCLEOTIDE SEQUENCE</scope>
    <source>
        <strain evidence="14">TK_1</strain>
    </source>
</reference>
<feature type="domain" description="Chromo" evidence="11">
    <location>
        <begin position="295"/>
        <end position="356"/>
    </location>
</feature>
<feature type="region of interest" description="Disordered" evidence="10">
    <location>
        <begin position="353"/>
        <end position="398"/>
    </location>
</feature>
<dbReference type="Pfam" id="PF01585">
    <property type="entry name" value="G-patch"/>
    <property type="match status" value="1"/>
</dbReference>
<dbReference type="InterPro" id="IPR016197">
    <property type="entry name" value="Chromo-like_dom_sf"/>
</dbReference>
<evidence type="ECO:0000256" key="2">
    <source>
        <dbReference type="ARBA" id="ARBA00004496"/>
    </source>
</evidence>
<gene>
    <name evidence="14" type="primary">SQS1</name>
    <name evidence="14" type="ORF">H2201_003878</name>
</gene>
<feature type="compositionally biased region" description="Basic and acidic residues" evidence="10">
    <location>
        <begin position="58"/>
        <end position="71"/>
    </location>
</feature>
<feature type="region of interest" description="Disordered" evidence="10">
    <location>
        <begin position="127"/>
        <end position="210"/>
    </location>
</feature>
<evidence type="ECO:0000256" key="4">
    <source>
        <dbReference type="ARBA" id="ARBA00011353"/>
    </source>
</evidence>
<comment type="subunit">
    <text evidence="4">Component of the NuA4 histone acetyltransferase complex.</text>
</comment>
<feature type="region of interest" description="Disordered" evidence="10">
    <location>
        <begin position="37"/>
        <end position="109"/>
    </location>
</feature>
<protein>
    <recommendedName>
        <fullName evidence="5">Protein SQS1</fullName>
    </recommendedName>
</protein>
<evidence type="ECO:0000256" key="1">
    <source>
        <dbReference type="ARBA" id="ARBA00004123"/>
    </source>
</evidence>
<dbReference type="InterPro" id="IPR000953">
    <property type="entry name" value="Chromo/chromo_shadow_dom"/>
</dbReference>
<evidence type="ECO:0000256" key="5">
    <source>
        <dbReference type="ARBA" id="ARBA00018964"/>
    </source>
</evidence>
<comment type="similarity">
    <text evidence="3">Belongs to the SQS1 family.</text>
</comment>
<dbReference type="SMART" id="SM00393">
    <property type="entry name" value="R3H"/>
    <property type="match status" value="1"/>
</dbReference>
<comment type="caution">
    <text evidence="14">The sequence shown here is derived from an EMBL/GenBank/DDBJ whole genome shotgun (WGS) entry which is preliminary data.</text>
</comment>
<evidence type="ECO:0000256" key="6">
    <source>
        <dbReference type="ARBA" id="ARBA00022490"/>
    </source>
</evidence>
<feature type="compositionally biased region" description="Basic and acidic residues" evidence="10">
    <location>
        <begin position="1"/>
        <end position="17"/>
    </location>
</feature>
<evidence type="ECO:0000259" key="12">
    <source>
        <dbReference type="PROSITE" id="PS50174"/>
    </source>
</evidence>
<dbReference type="EMBL" id="JAPDRL010000023">
    <property type="protein sequence ID" value="KAJ9665967.1"/>
    <property type="molecule type" value="Genomic_DNA"/>
</dbReference>
<dbReference type="SMART" id="SM00443">
    <property type="entry name" value="G_patch"/>
    <property type="match status" value="1"/>
</dbReference>
<dbReference type="InterPro" id="IPR034082">
    <property type="entry name" value="R3H_G-patch"/>
</dbReference>
<organism evidence="14 15">
    <name type="scientific">Coniosporium apollinis</name>
    <dbReference type="NCBI Taxonomy" id="61459"/>
    <lineage>
        <taxon>Eukaryota</taxon>
        <taxon>Fungi</taxon>
        <taxon>Dikarya</taxon>
        <taxon>Ascomycota</taxon>
        <taxon>Pezizomycotina</taxon>
        <taxon>Dothideomycetes</taxon>
        <taxon>Dothideomycetes incertae sedis</taxon>
        <taxon>Coniosporium</taxon>
    </lineage>
</organism>
<dbReference type="InterPro" id="IPR036867">
    <property type="entry name" value="R3H_dom_sf"/>
</dbReference>
<sequence length="740" mass="81830">MVPFSLRDEARNTERHHSFWSTDQKLRHSTISFVSAGDLKRTEDDEVEGEQSVAEGNLLDRGDVARSEHALARMHIQSEDEATSSASAPSSDLDIKIESSANDDTGRLDGGPAVGFFVDTTGSGFAAPSKVPLPVFRSASPTPSTSSEEVVVFRGRNAPVRTIDETPKPPPRLRKSSPPKPAASQDAQSSEKRSAPPKRAAKRAKKQHEEDEIIADYLENIRQQEQLDADAPSENQSAFLLRDLALDDGNNTTDVDILAPLEEALHQSVVRVDDGWDPSMLNDFDGVSTSEEMLGEIERILHKREREAGPQYLVVYEGYTVDDARWIPSASLTGERHLELITIFESSIPAQEIANSDSTNSEEEDFNFGNDGFDDDSDDDDEDDEDEINSDDDFEDETDLIERKIARMTDEKIAQLLAKQEELGMGSDELLLFDDDDGSKEEGDEAELQATLDALFRPAGRSGGRQRSRRAKGDYPSASLMADVLEQDPYNGFDIMDFERPSIKKSKGRQADMPFELSDDELQTTLRNTWEADRKKKRRQKAEREELRAQGLLGKKNKFKPDLNARYGEGMNIAQLRLEIEEFVRSSHTSRALPPMDKRGRALVHQFASPLGLKSKSVGSGKSRFTTLIKTTRTREFDERLFSKVEARMTRSFIPRMDKKARKGGVTPRRSGGGGITAGVSYTDGEVVGANAPELGVENKGRALLEKMGWTQGTALGALNNKGILQPIAHTVKTGKAGLG</sequence>
<feature type="domain" description="R3H" evidence="13">
    <location>
        <begin position="570"/>
        <end position="632"/>
    </location>
</feature>
<dbReference type="CDD" id="cd02646">
    <property type="entry name" value="R3H_G-patch"/>
    <property type="match status" value="1"/>
</dbReference>
<keyword evidence="9" id="KW-0539">Nucleus</keyword>
<dbReference type="Proteomes" id="UP001172684">
    <property type="component" value="Unassembled WGS sequence"/>
</dbReference>
<name>A0ABQ9NV21_9PEZI</name>
<dbReference type="PROSITE" id="PS50174">
    <property type="entry name" value="G_PATCH"/>
    <property type="match status" value="1"/>
</dbReference>
<evidence type="ECO:0000256" key="9">
    <source>
        <dbReference type="ARBA" id="ARBA00023242"/>
    </source>
</evidence>
<dbReference type="SUPFAM" id="SSF82708">
    <property type="entry name" value="R3H domain"/>
    <property type="match status" value="1"/>
</dbReference>
<evidence type="ECO:0000313" key="15">
    <source>
        <dbReference type="Proteomes" id="UP001172684"/>
    </source>
</evidence>
<feature type="compositionally biased region" description="Low complexity" evidence="10">
    <location>
        <begin position="140"/>
        <end position="152"/>
    </location>
</feature>
<accession>A0ABQ9NV21</accession>
<dbReference type="Pfam" id="PF01424">
    <property type="entry name" value="R3H"/>
    <property type="match status" value="1"/>
</dbReference>
<dbReference type="InterPro" id="IPR051189">
    <property type="entry name" value="Splicing_assoc_domain"/>
</dbReference>
<evidence type="ECO:0000256" key="10">
    <source>
        <dbReference type="SAM" id="MobiDB-lite"/>
    </source>
</evidence>
<evidence type="ECO:0000313" key="14">
    <source>
        <dbReference type="EMBL" id="KAJ9665967.1"/>
    </source>
</evidence>
<evidence type="ECO:0000259" key="11">
    <source>
        <dbReference type="PROSITE" id="PS50013"/>
    </source>
</evidence>
<feature type="region of interest" description="Disordered" evidence="10">
    <location>
        <begin position="659"/>
        <end position="678"/>
    </location>
</feature>
<dbReference type="PROSITE" id="PS51061">
    <property type="entry name" value="R3H"/>
    <property type="match status" value="1"/>
</dbReference>
<dbReference type="Gene3D" id="2.40.50.40">
    <property type="match status" value="1"/>
</dbReference>
<feature type="region of interest" description="Disordered" evidence="10">
    <location>
        <begin position="1"/>
        <end position="21"/>
    </location>
</feature>
<dbReference type="InterPro" id="IPR001374">
    <property type="entry name" value="R3H_dom"/>
</dbReference>
<dbReference type="InterPro" id="IPR000467">
    <property type="entry name" value="G_patch_dom"/>
</dbReference>
<feature type="domain" description="G-patch" evidence="12">
    <location>
        <begin position="697"/>
        <end position="740"/>
    </location>
</feature>
<dbReference type="CDD" id="cd00024">
    <property type="entry name" value="CD_CSD"/>
    <property type="match status" value="1"/>
</dbReference>
<keyword evidence="15" id="KW-1185">Reference proteome</keyword>
<feature type="compositionally biased region" description="Basic residues" evidence="10">
    <location>
        <begin position="195"/>
        <end position="206"/>
    </location>
</feature>
<keyword evidence="7" id="KW-0507">mRNA processing</keyword>
<dbReference type="SUPFAM" id="SSF54160">
    <property type="entry name" value="Chromo domain-like"/>
    <property type="match status" value="1"/>
</dbReference>
<evidence type="ECO:0000259" key="13">
    <source>
        <dbReference type="PROSITE" id="PS51061"/>
    </source>
</evidence>
<proteinExistence type="inferred from homology"/>
<comment type="subcellular location">
    <subcellularLocation>
        <location evidence="2">Cytoplasm</location>
    </subcellularLocation>
    <subcellularLocation>
        <location evidence="1">Nucleus</location>
    </subcellularLocation>
</comment>
<dbReference type="Gene3D" id="3.30.1370.50">
    <property type="entry name" value="R3H-like domain"/>
    <property type="match status" value="1"/>
</dbReference>
<dbReference type="PROSITE" id="PS50013">
    <property type="entry name" value="CHROMO_2"/>
    <property type="match status" value="1"/>
</dbReference>
<feature type="compositionally biased region" description="Acidic residues" evidence="10">
    <location>
        <begin position="360"/>
        <end position="398"/>
    </location>
</feature>
<keyword evidence="6" id="KW-0963">Cytoplasm</keyword>
<keyword evidence="8" id="KW-0508">mRNA splicing</keyword>
<evidence type="ECO:0000256" key="7">
    <source>
        <dbReference type="ARBA" id="ARBA00022664"/>
    </source>
</evidence>
<evidence type="ECO:0000256" key="3">
    <source>
        <dbReference type="ARBA" id="ARBA00010306"/>
    </source>
</evidence>
<dbReference type="PANTHER" id="PTHR14195">
    <property type="entry name" value="G PATCH DOMAIN CONTAINING PROTEIN 2"/>
    <property type="match status" value="1"/>
</dbReference>
<evidence type="ECO:0000256" key="8">
    <source>
        <dbReference type="ARBA" id="ARBA00023187"/>
    </source>
</evidence>